<organism evidence="2 3">
    <name type="scientific">Armillaria gallica</name>
    <name type="common">Bulbous honey fungus</name>
    <name type="synonym">Armillaria bulbosa</name>
    <dbReference type="NCBI Taxonomy" id="47427"/>
    <lineage>
        <taxon>Eukaryota</taxon>
        <taxon>Fungi</taxon>
        <taxon>Dikarya</taxon>
        <taxon>Basidiomycota</taxon>
        <taxon>Agaricomycotina</taxon>
        <taxon>Agaricomycetes</taxon>
        <taxon>Agaricomycetidae</taxon>
        <taxon>Agaricales</taxon>
        <taxon>Marasmiineae</taxon>
        <taxon>Physalacriaceae</taxon>
        <taxon>Armillaria</taxon>
    </lineage>
</organism>
<dbReference type="OrthoDB" id="10609535at2759"/>
<dbReference type="InParanoid" id="A0A2H3D6T7"/>
<evidence type="ECO:0000256" key="1">
    <source>
        <dbReference type="SAM" id="MobiDB-lite"/>
    </source>
</evidence>
<accession>A0A2H3D6T7</accession>
<sequence>MVMLVLAFLRQGIKRRALTRRTLKAKIHVHGTTRGSPSSGRLRSTFSSIPVNSPSPSHRAISLDTKSVKGRAPASSDLPSRDESKRDLKEAPKTHSETKDLALVRDGFRYVVSSNYDKTTLSEVSAPTDEIWEAGAVYTQCVHIATESTYQQGVFLVIYNGESLLVSLLVYPQKDPPEYESERQHEQDDSSLGTSRSTVKLLFNSFPLLSNVDDTLAHSVLSLCRHVGVLGGAGLETLQMDGGRLCLGNFGEDVLALLALETMKMLRFDSLCDCAMISWLRKVPRIMACSGWLLYCGRRDDASLDVTGIHYIQERWIHGNH</sequence>
<feature type="region of interest" description="Disordered" evidence="1">
    <location>
        <begin position="30"/>
        <end position="97"/>
    </location>
</feature>
<feature type="compositionally biased region" description="Polar residues" evidence="1">
    <location>
        <begin position="33"/>
        <end position="56"/>
    </location>
</feature>
<protein>
    <submittedName>
        <fullName evidence="2">Uncharacterized protein</fullName>
    </submittedName>
</protein>
<feature type="compositionally biased region" description="Basic and acidic residues" evidence="1">
    <location>
        <begin position="79"/>
        <end position="97"/>
    </location>
</feature>
<name>A0A2H3D6T7_ARMGA</name>
<proteinExistence type="predicted"/>
<gene>
    <name evidence="2" type="ORF">ARMGADRAFT_1038002</name>
</gene>
<dbReference type="Proteomes" id="UP000217790">
    <property type="component" value="Unassembled WGS sequence"/>
</dbReference>
<reference evidence="3" key="1">
    <citation type="journal article" date="2017" name="Nat. Ecol. Evol.">
        <title>Genome expansion and lineage-specific genetic innovations in the forest pathogenic fungi Armillaria.</title>
        <authorList>
            <person name="Sipos G."/>
            <person name="Prasanna A.N."/>
            <person name="Walter M.C."/>
            <person name="O'Connor E."/>
            <person name="Balint B."/>
            <person name="Krizsan K."/>
            <person name="Kiss B."/>
            <person name="Hess J."/>
            <person name="Varga T."/>
            <person name="Slot J."/>
            <person name="Riley R."/>
            <person name="Boka B."/>
            <person name="Rigling D."/>
            <person name="Barry K."/>
            <person name="Lee J."/>
            <person name="Mihaltcheva S."/>
            <person name="LaButti K."/>
            <person name="Lipzen A."/>
            <person name="Waldron R."/>
            <person name="Moloney N.M."/>
            <person name="Sperisen C."/>
            <person name="Kredics L."/>
            <person name="Vagvoelgyi C."/>
            <person name="Patrignani A."/>
            <person name="Fitzpatrick D."/>
            <person name="Nagy I."/>
            <person name="Doyle S."/>
            <person name="Anderson J.B."/>
            <person name="Grigoriev I.V."/>
            <person name="Gueldener U."/>
            <person name="Muensterkoetter M."/>
            <person name="Nagy L.G."/>
        </authorList>
    </citation>
    <scope>NUCLEOTIDE SEQUENCE [LARGE SCALE GENOMIC DNA]</scope>
    <source>
        <strain evidence="3">Ar21-2</strain>
    </source>
</reference>
<keyword evidence="3" id="KW-1185">Reference proteome</keyword>
<dbReference type="AlphaFoldDB" id="A0A2H3D6T7"/>
<evidence type="ECO:0000313" key="3">
    <source>
        <dbReference type="Proteomes" id="UP000217790"/>
    </source>
</evidence>
<dbReference type="EMBL" id="KZ293708">
    <property type="protein sequence ID" value="PBK83196.1"/>
    <property type="molecule type" value="Genomic_DNA"/>
</dbReference>
<evidence type="ECO:0000313" key="2">
    <source>
        <dbReference type="EMBL" id="PBK83196.1"/>
    </source>
</evidence>